<reference evidence="2" key="1">
    <citation type="submission" date="2022-08" db="EMBL/GenBank/DDBJ databases">
        <title>Draft genome sequencing of Roseisolibacter agri AW1220.</title>
        <authorList>
            <person name="Tobiishi Y."/>
            <person name="Tonouchi A."/>
        </authorList>
    </citation>
    <scope>NUCLEOTIDE SEQUENCE</scope>
    <source>
        <strain evidence="2">AW1220</strain>
    </source>
</reference>
<dbReference type="EMBL" id="BRXS01000004">
    <property type="protein sequence ID" value="GLC26522.1"/>
    <property type="molecule type" value="Genomic_DNA"/>
</dbReference>
<dbReference type="RefSeq" id="WP_284350972.1">
    <property type="nucleotide sequence ID" value="NZ_BRXS01000004.1"/>
</dbReference>
<feature type="chain" id="PRO_5041213491" description="Porin" evidence="1">
    <location>
        <begin position="33"/>
        <end position="350"/>
    </location>
</feature>
<keyword evidence="3" id="KW-1185">Reference proteome</keyword>
<dbReference type="PROSITE" id="PS51318">
    <property type="entry name" value="TAT"/>
    <property type="match status" value="1"/>
</dbReference>
<organism evidence="2 3">
    <name type="scientific">Roseisolibacter agri</name>
    <dbReference type="NCBI Taxonomy" id="2014610"/>
    <lineage>
        <taxon>Bacteria</taxon>
        <taxon>Pseudomonadati</taxon>
        <taxon>Gemmatimonadota</taxon>
        <taxon>Gemmatimonadia</taxon>
        <taxon>Gemmatimonadales</taxon>
        <taxon>Gemmatimonadaceae</taxon>
        <taxon>Roseisolibacter</taxon>
    </lineage>
</organism>
<sequence length="350" mass="36002">MSSRRTRTRRSRIAVLAAASAALTFTAPSAHAQANSCPGGSSTSPDQIRQDACQKAIDLFAFMAPQLGASITGGNTILGSGGALGGLGHFSIGLRANVISGQLPQTENVTLSLQGRTASDFNPKKQVLGLPSAEAAIGIFKGIPVGLTNVGGIDVLLSAFYVPDVDEDGVSLSTTDGSVKLGYGARLGILQETAIVPGVAVSILKRDLPTSNLTARVGSADSVRVEDFKASTTSWRLVASKRFMLLGFSAGAGQDKYDASARASAYIAPRPVGGGIPLAVGFDGDVASAKQELTRTNVFGGLSLNFPFVRLAGEIGRASGGSVPATFNTFGDRKPDDAYTYGSVGVRVQF</sequence>
<protein>
    <recommendedName>
        <fullName evidence="4">Porin</fullName>
    </recommendedName>
</protein>
<evidence type="ECO:0008006" key="4">
    <source>
        <dbReference type="Google" id="ProtNLM"/>
    </source>
</evidence>
<evidence type="ECO:0000313" key="2">
    <source>
        <dbReference type="EMBL" id="GLC26522.1"/>
    </source>
</evidence>
<keyword evidence="1" id="KW-0732">Signal</keyword>
<accession>A0AA37QA44</accession>
<comment type="caution">
    <text evidence="2">The sequence shown here is derived from an EMBL/GenBank/DDBJ whole genome shotgun (WGS) entry which is preliminary data.</text>
</comment>
<feature type="signal peptide" evidence="1">
    <location>
        <begin position="1"/>
        <end position="32"/>
    </location>
</feature>
<gene>
    <name evidence="2" type="ORF">rosag_30350</name>
</gene>
<name>A0AA37QA44_9BACT</name>
<dbReference type="AlphaFoldDB" id="A0AA37QA44"/>
<evidence type="ECO:0000256" key="1">
    <source>
        <dbReference type="SAM" id="SignalP"/>
    </source>
</evidence>
<dbReference type="Proteomes" id="UP001161325">
    <property type="component" value="Unassembled WGS sequence"/>
</dbReference>
<dbReference type="InterPro" id="IPR006311">
    <property type="entry name" value="TAT_signal"/>
</dbReference>
<proteinExistence type="predicted"/>
<evidence type="ECO:0000313" key="3">
    <source>
        <dbReference type="Proteomes" id="UP001161325"/>
    </source>
</evidence>